<gene>
    <name evidence="2" type="ORF">METZ01_LOCUS223084</name>
</gene>
<evidence type="ECO:0000313" key="2">
    <source>
        <dbReference type="EMBL" id="SVB70230.1"/>
    </source>
</evidence>
<feature type="transmembrane region" description="Helical" evidence="1">
    <location>
        <begin position="35"/>
        <end position="57"/>
    </location>
</feature>
<name>A0A382G4N2_9ZZZZ</name>
<feature type="transmembrane region" description="Helical" evidence="1">
    <location>
        <begin position="7"/>
        <end position="29"/>
    </location>
</feature>
<keyword evidence="1" id="KW-0812">Transmembrane</keyword>
<accession>A0A382G4N2</accession>
<evidence type="ECO:0000256" key="1">
    <source>
        <dbReference type="SAM" id="Phobius"/>
    </source>
</evidence>
<keyword evidence="1" id="KW-0472">Membrane</keyword>
<keyword evidence="1" id="KW-1133">Transmembrane helix</keyword>
<dbReference type="AlphaFoldDB" id="A0A382G4N2"/>
<sequence length="100" mass="11661">MAYTLATAVVFGSVILFCALISLPFWLMWNWLIPTIFGLPEITWLQAFGLWTFLVLIRSSNFKYKDVFNIKKDTDGTESSPFGDLSWNQWVEQVRKKYQA</sequence>
<protein>
    <submittedName>
        <fullName evidence="2">Uncharacterized protein</fullName>
    </submittedName>
</protein>
<proteinExistence type="predicted"/>
<organism evidence="2">
    <name type="scientific">marine metagenome</name>
    <dbReference type="NCBI Taxonomy" id="408172"/>
    <lineage>
        <taxon>unclassified sequences</taxon>
        <taxon>metagenomes</taxon>
        <taxon>ecological metagenomes</taxon>
    </lineage>
</organism>
<dbReference type="EMBL" id="UINC01053565">
    <property type="protein sequence ID" value="SVB70230.1"/>
    <property type="molecule type" value="Genomic_DNA"/>
</dbReference>
<reference evidence="2" key="1">
    <citation type="submission" date="2018-05" db="EMBL/GenBank/DDBJ databases">
        <authorList>
            <person name="Lanie J.A."/>
            <person name="Ng W.-L."/>
            <person name="Kazmierczak K.M."/>
            <person name="Andrzejewski T.M."/>
            <person name="Davidsen T.M."/>
            <person name="Wayne K.J."/>
            <person name="Tettelin H."/>
            <person name="Glass J.I."/>
            <person name="Rusch D."/>
            <person name="Podicherti R."/>
            <person name="Tsui H.-C.T."/>
            <person name="Winkler M.E."/>
        </authorList>
    </citation>
    <scope>NUCLEOTIDE SEQUENCE</scope>
</reference>